<dbReference type="PANTHER" id="PTHR43293">
    <property type="entry name" value="ACETATE COA-TRANSFERASE YDIF"/>
    <property type="match status" value="1"/>
</dbReference>
<gene>
    <name evidence="2" type="ORF">GCM10009827_092220</name>
</gene>
<comment type="similarity">
    <text evidence="1">Belongs to the 3-oxoacid CoA-transferase subunit B family.</text>
</comment>
<dbReference type="RefSeq" id="WP_344510826.1">
    <property type="nucleotide sequence ID" value="NZ_BAAAQD010000026.1"/>
</dbReference>
<accession>A0ABN2CFK9</accession>
<evidence type="ECO:0000313" key="3">
    <source>
        <dbReference type="Proteomes" id="UP001501470"/>
    </source>
</evidence>
<reference evidence="2 3" key="1">
    <citation type="journal article" date="2019" name="Int. J. Syst. Evol. Microbiol.">
        <title>The Global Catalogue of Microorganisms (GCM) 10K type strain sequencing project: providing services to taxonomists for standard genome sequencing and annotation.</title>
        <authorList>
            <consortium name="The Broad Institute Genomics Platform"/>
            <consortium name="The Broad Institute Genome Sequencing Center for Infectious Disease"/>
            <person name="Wu L."/>
            <person name="Ma J."/>
        </authorList>
    </citation>
    <scope>NUCLEOTIDE SEQUENCE [LARGE SCALE GENOMIC DNA]</scope>
    <source>
        <strain evidence="2 3">JCM 15933</strain>
    </source>
</reference>
<organism evidence="2 3">
    <name type="scientific">Dactylosporangium maewongense</name>
    <dbReference type="NCBI Taxonomy" id="634393"/>
    <lineage>
        <taxon>Bacteria</taxon>
        <taxon>Bacillati</taxon>
        <taxon>Actinomycetota</taxon>
        <taxon>Actinomycetes</taxon>
        <taxon>Micromonosporales</taxon>
        <taxon>Micromonosporaceae</taxon>
        <taxon>Dactylosporangium</taxon>
    </lineage>
</organism>
<comment type="caution">
    <text evidence="2">The sequence shown here is derived from an EMBL/GenBank/DDBJ whole genome shotgun (WGS) entry which is preliminary data.</text>
</comment>
<evidence type="ECO:0000256" key="1">
    <source>
        <dbReference type="ARBA" id="ARBA00007047"/>
    </source>
</evidence>
<dbReference type="PANTHER" id="PTHR43293:SF3">
    <property type="entry name" value="CHOLESTEROL RING-CLEAVING HYDROLASE IPDB SUBUNIT"/>
    <property type="match status" value="1"/>
</dbReference>
<dbReference type="EMBL" id="BAAAQD010000026">
    <property type="protein sequence ID" value="GAA1556830.1"/>
    <property type="molecule type" value="Genomic_DNA"/>
</dbReference>
<name>A0ABN2CFK9_9ACTN</name>
<protein>
    <submittedName>
        <fullName evidence="2">CoA-transferase</fullName>
    </submittedName>
</protein>
<evidence type="ECO:0000313" key="2">
    <source>
        <dbReference type="EMBL" id="GAA1556830.1"/>
    </source>
</evidence>
<sequence length="275" mass="29207">MSSTVTESADQPASSAAAAGAPVTRAEYCAVAVAEAFAGDGEFIASAFGTIPAIGVRLARLTVAPDLLLTDGEARFVSGSWQIGADPHATEGVVVEGWSPFRTIFDLVWHGKRHVMMIPSQIDGHGNTNISAIGDYAKPKAQLIGVRGAPGNSVYHPTSYWVPNHSTRVFVPTVDMVSGVGTDNARAAGPAASTYHDLRRVVTNLAVLDFGGPDGAMRLLSLHPGVTLEEFRAATGCDVHVEDEVPATREPSAEELRLIREVIDPRSLRDREIRT</sequence>
<keyword evidence="3" id="KW-1185">Reference proteome</keyword>
<dbReference type="Gene3D" id="3.40.1080.10">
    <property type="entry name" value="Glutaconate Coenzyme A-transferase"/>
    <property type="match status" value="1"/>
</dbReference>
<dbReference type="SUPFAM" id="SSF100950">
    <property type="entry name" value="NagB/RpiA/CoA transferase-like"/>
    <property type="match status" value="1"/>
</dbReference>
<dbReference type="Proteomes" id="UP001501470">
    <property type="component" value="Unassembled WGS sequence"/>
</dbReference>
<dbReference type="InterPro" id="IPR037171">
    <property type="entry name" value="NagB/RpiA_transferase-like"/>
</dbReference>
<proteinExistence type="inferred from homology"/>